<accession>A0A2W6NH42</accession>
<dbReference type="EMBL" id="QKWW01000038">
    <property type="protein sequence ID" value="PZT55029.1"/>
    <property type="molecule type" value="Genomic_DNA"/>
</dbReference>
<evidence type="ECO:0008006" key="4">
    <source>
        <dbReference type="Google" id="ProtNLM"/>
    </source>
</evidence>
<proteinExistence type="predicted"/>
<dbReference type="Proteomes" id="UP000249204">
    <property type="component" value="Unassembled WGS sequence"/>
</dbReference>
<reference evidence="2 3" key="1">
    <citation type="submission" date="2018-06" db="EMBL/GenBank/DDBJ databases">
        <title>Isolation of heavy metals resistant Paenibacillus silvae NC2 from Gold-Copper mine in ZiJin, China.</title>
        <authorList>
            <person name="Xu J."/>
            <person name="Mazhar H.S."/>
            <person name="Rensing C."/>
        </authorList>
    </citation>
    <scope>NUCLEOTIDE SEQUENCE [LARGE SCALE GENOMIC DNA]</scope>
    <source>
        <strain evidence="2 3">NC2</strain>
    </source>
</reference>
<name>A0A2W6NH42_9BACL</name>
<organism evidence="2 3">
    <name type="scientific">Paenibacillus silvae</name>
    <dbReference type="NCBI Taxonomy" id="1325358"/>
    <lineage>
        <taxon>Bacteria</taxon>
        <taxon>Bacillati</taxon>
        <taxon>Bacillota</taxon>
        <taxon>Bacilli</taxon>
        <taxon>Bacillales</taxon>
        <taxon>Paenibacillaceae</taxon>
        <taxon>Paenibacillus</taxon>
    </lineage>
</organism>
<keyword evidence="1" id="KW-0812">Transmembrane</keyword>
<feature type="transmembrane region" description="Helical" evidence="1">
    <location>
        <begin position="121"/>
        <end position="147"/>
    </location>
</feature>
<protein>
    <recommendedName>
        <fullName evidence="4">DUF1453 domain-containing protein</fullName>
    </recommendedName>
</protein>
<evidence type="ECO:0000313" key="3">
    <source>
        <dbReference type="Proteomes" id="UP000249204"/>
    </source>
</evidence>
<comment type="caution">
    <text evidence="2">The sequence shown here is derived from an EMBL/GenBank/DDBJ whole genome shotgun (WGS) entry which is preliminary data.</text>
</comment>
<feature type="transmembrane region" description="Helical" evidence="1">
    <location>
        <begin position="38"/>
        <end position="54"/>
    </location>
</feature>
<feature type="transmembrane region" description="Helical" evidence="1">
    <location>
        <begin position="90"/>
        <end position="109"/>
    </location>
</feature>
<evidence type="ECO:0000313" key="2">
    <source>
        <dbReference type="EMBL" id="PZT55029.1"/>
    </source>
</evidence>
<sequence length="202" mass="22818">MDTRDRISIHGWTNDLLTKGMIKTNLRYLQGGTMTTDLWISTIAIFAVLVYSSFGRKRFNMLRILLPFVFLSYFGFTYLKDIPTDGNNLWLLAASILIGSVFGTILISLSRVDFDINTQQVYVFSGFASIGILSLVFILRIILIELITNNGEKAYRFAMEHHFNLNIIGPLFIFMTAAMITIRVIGTLIQVNRSKASSSQKA</sequence>
<feature type="transmembrane region" description="Helical" evidence="1">
    <location>
        <begin position="61"/>
        <end position="78"/>
    </location>
</feature>
<keyword evidence="1" id="KW-1133">Transmembrane helix</keyword>
<evidence type="ECO:0000256" key="1">
    <source>
        <dbReference type="SAM" id="Phobius"/>
    </source>
</evidence>
<feature type="transmembrane region" description="Helical" evidence="1">
    <location>
        <begin position="167"/>
        <end position="191"/>
    </location>
</feature>
<gene>
    <name evidence="2" type="ORF">DN757_14275</name>
</gene>
<dbReference type="AlphaFoldDB" id="A0A2W6NH42"/>
<keyword evidence="1" id="KW-0472">Membrane</keyword>